<feature type="domain" description="Dendritic cell-specific transmembrane protein-like" evidence="6">
    <location>
        <begin position="45"/>
        <end position="211"/>
    </location>
</feature>
<keyword evidence="3 5" id="KW-1133">Transmembrane helix</keyword>
<dbReference type="PANTHER" id="PTHR21041:SF17">
    <property type="entry name" value="E3 UBIQUITIN-PROTEIN LIGASE DCST1"/>
    <property type="match status" value="1"/>
</dbReference>
<gene>
    <name evidence="8" type="ORF">LSINAPIS_LOCUS5506</name>
</gene>
<dbReference type="AlphaFoldDB" id="A0A5E4Q7J0"/>
<dbReference type="EMBL" id="FZQP02001582">
    <property type="protein sequence ID" value="VVC93281.1"/>
    <property type="molecule type" value="Genomic_DNA"/>
</dbReference>
<dbReference type="Pfam" id="PF26037">
    <property type="entry name" value="zf-RING_DCST1_C"/>
    <property type="match status" value="1"/>
</dbReference>
<organism evidence="8 9">
    <name type="scientific">Leptidea sinapis</name>
    <dbReference type="NCBI Taxonomy" id="189913"/>
    <lineage>
        <taxon>Eukaryota</taxon>
        <taxon>Metazoa</taxon>
        <taxon>Ecdysozoa</taxon>
        <taxon>Arthropoda</taxon>
        <taxon>Hexapoda</taxon>
        <taxon>Insecta</taxon>
        <taxon>Pterygota</taxon>
        <taxon>Neoptera</taxon>
        <taxon>Endopterygota</taxon>
        <taxon>Lepidoptera</taxon>
        <taxon>Glossata</taxon>
        <taxon>Ditrysia</taxon>
        <taxon>Papilionoidea</taxon>
        <taxon>Pieridae</taxon>
        <taxon>Dismorphiinae</taxon>
        <taxon>Leptidea</taxon>
    </lineage>
</organism>
<evidence type="ECO:0000256" key="1">
    <source>
        <dbReference type="ARBA" id="ARBA00004141"/>
    </source>
</evidence>
<proteinExistence type="predicted"/>
<feature type="domain" description="E3 ubiquitin-protein ligase DCST1-like C-terminal" evidence="7">
    <location>
        <begin position="266"/>
        <end position="312"/>
    </location>
</feature>
<feature type="transmembrane region" description="Helical" evidence="5">
    <location>
        <begin position="16"/>
        <end position="37"/>
    </location>
</feature>
<protein>
    <submittedName>
        <fullName evidence="8">Uncharacterized protein</fullName>
    </submittedName>
</protein>
<evidence type="ECO:0000256" key="3">
    <source>
        <dbReference type="ARBA" id="ARBA00022989"/>
    </source>
</evidence>
<evidence type="ECO:0000313" key="9">
    <source>
        <dbReference type="Proteomes" id="UP000324832"/>
    </source>
</evidence>
<dbReference type="InterPro" id="IPR058842">
    <property type="entry name" value="DCST1_C"/>
</dbReference>
<dbReference type="InterPro" id="IPR012858">
    <property type="entry name" value="DC_STAMP-like"/>
</dbReference>
<dbReference type="Pfam" id="PF07782">
    <property type="entry name" value="DC_STAMP"/>
    <property type="match status" value="1"/>
</dbReference>
<evidence type="ECO:0000313" key="8">
    <source>
        <dbReference type="EMBL" id="VVC93281.1"/>
    </source>
</evidence>
<keyword evidence="4 5" id="KW-0472">Membrane</keyword>
<evidence type="ECO:0000256" key="5">
    <source>
        <dbReference type="SAM" id="Phobius"/>
    </source>
</evidence>
<evidence type="ECO:0000256" key="4">
    <source>
        <dbReference type="ARBA" id="ARBA00023136"/>
    </source>
</evidence>
<dbReference type="InterPro" id="IPR051856">
    <property type="entry name" value="CSR-E3_Ligase_Protein"/>
</dbReference>
<keyword evidence="2 5" id="KW-0812">Transmembrane</keyword>
<evidence type="ECO:0000256" key="2">
    <source>
        <dbReference type="ARBA" id="ARBA00022692"/>
    </source>
</evidence>
<feature type="transmembrane region" description="Helical" evidence="5">
    <location>
        <begin position="168"/>
        <end position="187"/>
    </location>
</feature>
<name>A0A5E4Q7J0_9NEOP</name>
<accession>A0A5E4Q7J0</accession>
<dbReference type="GO" id="GO:0016020">
    <property type="term" value="C:membrane"/>
    <property type="evidence" value="ECO:0007669"/>
    <property type="project" value="UniProtKB-SubCell"/>
</dbReference>
<evidence type="ECO:0000259" key="7">
    <source>
        <dbReference type="Pfam" id="PF26037"/>
    </source>
</evidence>
<evidence type="ECO:0000259" key="6">
    <source>
        <dbReference type="Pfam" id="PF07782"/>
    </source>
</evidence>
<dbReference type="PANTHER" id="PTHR21041">
    <property type="entry name" value="DENDRITIC CELL-SPECIFIC TRANSMEMBRANE PROTEIN"/>
    <property type="match status" value="1"/>
</dbReference>
<comment type="subcellular location">
    <subcellularLocation>
        <location evidence="1">Membrane</location>
        <topology evidence="1">Multi-pass membrane protein</topology>
    </subcellularLocation>
</comment>
<reference evidence="8 9" key="1">
    <citation type="submission" date="2017-07" db="EMBL/GenBank/DDBJ databases">
        <authorList>
            <person name="Talla V."/>
            <person name="Backstrom N."/>
        </authorList>
    </citation>
    <scope>NUCLEOTIDE SEQUENCE [LARGE SCALE GENOMIC DNA]</scope>
</reference>
<dbReference type="Proteomes" id="UP000324832">
    <property type="component" value="Unassembled WGS sequence"/>
</dbReference>
<keyword evidence="9" id="KW-1185">Reference proteome</keyword>
<sequence length="331" mass="38325">MTAELIVDAFEYKYEIMQSCFLMVNVCLALLFCRMVVSAHSYHDQYLTSIDFDNMERNRFIDVYSTSYIPSERNKILTHILKVLLEAVTATTFVMLDRLFYEALAVVRQYAIMDNEQNSGLGDSNIEIEGEGTVAGIVRKIVEQLTNVHSTVAESNDKCVPRPRAISIAYYFKIYGGYICILILLYLNPYTLRLRRSFYPHREKQRIVHLYNDILKKRLKMQKTLRRKAVQSVRVHYLSGENLLTLRMKFPQLLSWLSVLPFARMKCLICGDTEPTQKKSGKWHSCICINCPFVYCDECWMDIGSSCLACDPVLNELSDVDSLSDDQPQRH</sequence>